<dbReference type="GO" id="GO:0003964">
    <property type="term" value="F:RNA-directed DNA polymerase activity"/>
    <property type="evidence" value="ECO:0007669"/>
    <property type="project" value="UniProtKB-KW"/>
</dbReference>
<keyword evidence="1" id="KW-0695">RNA-directed DNA polymerase</keyword>
<dbReference type="EMBL" id="BPLQ01006193">
    <property type="protein sequence ID" value="GIY20645.1"/>
    <property type="molecule type" value="Genomic_DNA"/>
</dbReference>
<protein>
    <submittedName>
        <fullName evidence="1">Reverse transcriptase</fullName>
    </submittedName>
</protein>
<dbReference type="Gene3D" id="3.30.70.270">
    <property type="match status" value="1"/>
</dbReference>
<dbReference type="InterPro" id="IPR043128">
    <property type="entry name" value="Rev_trsase/Diguanyl_cyclase"/>
</dbReference>
<keyword evidence="1" id="KW-0548">Nucleotidyltransferase</keyword>
<dbReference type="AlphaFoldDB" id="A0AAV4RK72"/>
<evidence type="ECO:0000313" key="2">
    <source>
        <dbReference type="Proteomes" id="UP001054837"/>
    </source>
</evidence>
<proteinExistence type="predicted"/>
<accession>A0AAV4RK72</accession>
<dbReference type="Gene3D" id="3.10.10.10">
    <property type="entry name" value="HIV Type 1 Reverse Transcriptase, subunit A, domain 1"/>
    <property type="match status" value="1"/>
</dbReference>
<dbReference type="InterPro" id="IPR043502">
    <property type="entry name" value="DNA/RNA_pol_sf"/>
</dbReference>
<reference evidence="1 2" key="1">
    <citation type="submission" date="2021-06" db="EMBL/GenBank/DDBJ databases">
        <title>Caerostris darwini draft genome.</title>
        <authorList>
            <person name="Kono N."/>
            <person name="Arakawa K."/>
        </authorList>
    </citation>
    <scope>NUCLEOTIDE SEQUENCE [LARGE SCALE GENOMIC DNA]</scope>
</reference>
<dbReference type="SUPFAM" id="SSF56672">
    <property type="entry name" value="DNA/RNA polymerases"/>
    <property type="match status" value="1"/>
</dbReference>
<organism evidence="1 2">
    <name type="scientific">Caerostris darwini</name>
    <dbReference type="NCBI Taxonomy" id="1538125"/>
    <lineage>
        <taxon>Eukaryota</taxon>
        <taxon>Metazoa</taxon>
        <taxon>Ecdysozoa</taxon>
        <taxon>Arthropoda</taxon>
        <taxon>Chelicerata</taxon>
        <taxon>Arachnida</taxon>
        <taxon>Araneae</taxon>
        <taxon>Araneomorphae</taxon>
        <taxon>Entelegynae</taxon>
        <taxon>Araneoidea</taxon>
        <taxon>Araneidae</taxon>
        <taxon>Caerostris</taxon>
    </lineage>
</organism>
<keyword evidence="1" id="KW-0808">Transferase</keyword>
<keyword evidence="2" id="KW-1185">Reference proteome</keyword>
<gene>
    <name evidence="1" type="primary">TY3B-G_274</name>
    <name evidence="1" type="ORF">CDAR_555161</name>
</gene>
<comment type="caution">
    <text evidence="1">The sequence shown here is derived from an EMBL/GenBank/DDBJ whole genome shotgun (WGS) entry which is preliminary data.</text>
</comment>
<sequence length="191" mass="21684">MPPEYDNLVQILYHLEDKEMKVRSVTKQLLTESGKIDLKNKDEGDRSRFSSMLKLKKSGHTEDQYLKKIRLVKLQNADEKGAFLADTNIAFATIEAICAYPKVTMLLSCTWYEKKTILIGILLGDFRTLNAQTIEDEYPIPCILDFTGELNGCKIFSHVDLVKVSHQIPIAREDIQKIAITHHSDSTKASV</sequence>
<name>A0AAV4RK72_9ARAC</name>
<dbReference type="Proteomes" id="UP001054837">
    <property type="component" value="Unassembled WGS sequence"/>
</dbReference>
<evidence type="ECO:0000313" key="1">
    <source>
        <dbReference type="EMBL" id="GIY20645.1"/>
    </source>
</evidence>